<evidence type="ECO:0000313" key="2">
    <source>
        <dbReference type="Proteomes" id="UP000023152"/>
    </source>
</evidence>
<dbReference type="OrthoDB" id="9990006at2759"/>
<organism evidence="1 2">
    <name type="scientific">Reticulomyxa filosa</name>
    <dbReference type="NCBI Taxonomy" id="46433"/>
    <lineage>
        <taxon>Eukaryota</taxon>
        <taxon>Sar</taxon>
        <taxon>Rhizaria</taxon>
        <taxon>Retaria</taxon>
        <taxon>Foraminifera</taxon>
        <taxon>Monothalamids</taxon>
        <taxon>Reticulomyxidae</taxon>
        <taxon>Reticulomyxa</taxon>
    </lineage>
</organism>
<keyword evidence="2" id="KW-1185">Reference proteome</keyword>
<protein>
    <submittedName>
        <fullName evidence="1">Uncharacterized protein</fullName>
    </submittedName>
</protein>
<gene>
    <name evidence="1" type="ORF">RFI_25851</name>
</gene>
<accession>X6MEP6</accession>
<reference evidence="1 2" key="1">
    <citation type="journal article" date="2013" name="Curr. Biol.">
        <title>The Genome of the Foraminiferan Reticulomyxa filosa.</title>
        <authorList>
            <person name="Glockner G."/>
            <person name="Hulsmann N."/>
            <person name="Schleicher M."/>
            <person name="Noegel A.A."/>
            <person name="Eichinger L."/>
            <person name="Gallinger C."/>
            <person name="Pawlowski J."/>
            <person name="Sierra R."/>
            <person name="Euteneuer U."/>
            <person name="Pillet L."/>
            <person name="Moustafa A."/>
            <person name="Platzer M."/>
            <person name="Groth M."/>
            <person name="Szafranski K."/>
            <person name="Schliwa M."/>
        </authorList>
    </citation>
    <scope>NUCLEOTIDE SEQUENCE [LARGE SCALE GENOMIC DNA]</scope>
</reference>
<feature type="non-terminal residue" evidence="1">
    <location>
        <position position="1"/>
    </location>
</feature>
<name>X6MEP6_RETFI</name>
<dbReference type="Proteomes" id="UP000023152">
    <property type="component" value="Unassembled WGS sequence"/>
</dbReference>
<sequence>KYSVPKIISNENIGISAIEKPGFHPFLSTTNQKNELKHLLHEVINNGYLYDLIASQNTTNLQEEKAIHEHIKQQIQYNESDINALILNDKILTILSHAKQVYRSDVHRHMGYPLELHHICAILLYCGKSCSAKFSYDQMNFKHFRWIKLDSYLQSAITILSKHERREESEMELYCELKNFKFANIDEISAGYFISYIHKHLKLIRRCILHFHPSMRRAKKIFSCDVSWILPFKDCHVLFSRPHVENLYYIFIQWYARVESENENTQVILLTWKYYDAFIRSVMRVSTVLNHSLDLNLINMVLINQGSINNATLLLSSFEKWKKENNNEERYIQKINEFVKQRCCNHQINMFCIFIRERAKLSQDIFTLAITHNIINGLPFTEKDKNAWITNENILTS</sequence>
<comment type="caution">
    <text evidence="1">The sequence shown here is derived from an EMBL/GenBank/DDBJ whole genome shotgun (WGS) entry which is preliminary data.</text>
</comment>
<dbReference type="AlphaFoldDB" id="X6MEP6"/>
<evidence type="ECO:0000313" key="1">
    <source>
        <dbReference type="EMBL" id="ETO11525.1"/>
    </source>
</evidence>
<proteinExistence type="predicted"/>
<dbReference type="EMBL" id="ASPP01022376">
    <property type="protein sequence ID" value="ETO11525.1"/>
    <property type="molecule type" value="Genomic_DNA"/>
</dbReference>